<dbReference type="EMBL" id="KY494864">
    <property type="protein sequence ID" value="ARD70170.1"/>
    <property type="molecule type" value="Genomic_DNA"/>
</dbReference>
<evidence type="ECO:0000256" key="1">
    <source>
        <dbReference type="SAM" id="MobiDB-lite"/>
    </source>
</evidence>
<feature type="region of interest" description="Disordered" evidence="1">
    <location>
        <begin position="1"/>
        <end position="22"/>
    </location>
</feature>
<proteinExistence type="predicted"/>
<organism evidence="2">
    <name type="scientific">Pseudomonas aeruginosa</name>
    <dbReference type="NCBI Taxonomy" id="287"/>
    <lineage>
        <taxon>Bacteria</taxon>
        <taxon>Pseudomonadati</taxon>
        <taxon>Pseudomonadota</taxon>
        <taxon>Gammaproteobacteria</taxon>
        <taxon>Pseudomonadales</taxon>
        <taxon>Pseudomonadaceae</taxon>
        <taxon>Pseudomonas</taxon>
    </lineage>
</organism>
<feature type="compositionally biased region" description="Polar residues" evidence="1">
    <location>
        <begin position="1"/>
        <end position="17"/>
    </location>
</feature>
<protein>
    <submittedName>
        <fullName evidence="2">Uncharacterized protein</fullName>
    </submittedName>
</protein>
<evidence type="ECO:0000313" key="2">
    <source>
        <dbReference type="EMBL" id="ARD70170.1"/>
    </source>
</evidence>
<dbReference type="AlphaFoldDB" id="A0A1V0M5K8"/>
<accession>A0A1V0M5K8</accession>
<reference evidence="2" key="1">
    <citation type="submission" date="2017-01" db="EMBL/GenBank/DDBJ databases">
        <title>Complete nucleotide sequence of an IncP-2 blaVIM-2-harboring megaplasmid from Pseudomonas aeruginosa.</title>
        <authorList>
            <person name="Botelho J."/>
            <person name="Grosso F."/>
            <person name="Mabrouk A."/>
            <person name="Peixe L."/>
        </authorList>
    </citation>
    <scope>NUCLEOTIDE SEQUENCE</scope>
    <source>
        <strain evidence="2">FFUP_PS_37</strain>
        <plasmid evidence="2">pJB37</plasmid>
    </source>
</reference>
<sequence length="122" mass="13615">MQRRSTMLPLNTSAEASSETEHVVRAAPSPVYKGDLFPMREPIITPEDNAQYRLLMADCVQLMRTSRGEPVPTCHFTAMEFHECDSDPSGRTDGYQCRHCGHTESSAEAWAKVEARNQGQTA</sequence>
<name>A0A1V0M5K8_PSEAI</name>
<geneLocation type="plasmid" evidence="2">
    <name>pJB37</name>
</geneLocation>
<keyword evidence="2" id="KW-0614">Plasmid</keyword>